<gene>
    <name evidence="2" type="ORF">Lche_2571</name>
</gene>
<evidence type="ECO:0000256" key="1">
    <source>
        <dbReference type="ARBA" id="ARBA00007613"/>
    </source>
</evidence>
<dbReference type="Gene3D" id="2.20.200.10">
    <property type="entry name" value="Outer membrane efflux proteins (OEP)"/>
    <property type="match status" value="1"/>
</dbReference>
<organism evidence="2 3">
    <name type="scientific">Legionella cherrii</name>
    <dbReference type="NCBI Taxonomy" id="28084"/>
    <lineage>
        <taxon>Bacteria</taxon>
        <taxon>Pseudomonadati</taxon>
        <taxon>Pseudomonadota</taxon>
        <taxon>Gammaproteobacteria</taxon>
        <taxon>Legionellales</taxon>
        <taxon>Legionellaceae</taxon>
        <taxon>Legionella</taxon>
    </lineage>
</organism>
<dbReference type="STRING" id="28084.Lche_2571"/>
<reference evidence="2 3" key="1">
    <citation type="submission" date="2015-11" db="EMBL/GenBank/DDBJ databases">
        <title>Genomic analysis of 38 Legionella species identifies large and diverse effector repertoires.</title>
        <authorList>
            <person name="Burstein D."/>
            <person name="Amaro F."/>
            <person name="Zusman T."/>
            <person name="Lifshitz Z."/>
            <person name="Cohen O."/>
            <person name="Gilbert J.A."/>
            <person name="Pupko T."/>
            <person name="Shuman H.A."/>
            <person name="Segal G."/>
        </authorList>
    </citation>
    <scope>NUCLEOTIDE SEQUENCE [LARGE SCALE GENOMIC DNA]</scope>
    <source>
        <strain evidence="2 3">ORW</strain>
    </source>
</reference>
<evidence type="ECO:0000313" key="2">
    <source>
        <dbReference type="EMBL" id="KTC80551.1"/>
    </source>
</evidence>
<dbReference type="GO" id="GO:0015562">
    <property type="term" value="F:efflux transmembrane transporter activity"/>
    <property type="evidence" value="ECO:0007669"/>
    <property type="project" value="InterPro"/>
</dbReference>
<accession>A0A0W0SB03</accession>
<dbReference type="PATRIC" id="fig|28084.5.peg.2777"/>
<dbReference type="EMBL" id="LNXW01000013">
    <property type="protein sequence ID" value="KTC80551.1"/>
    <property type="molecule type" value="Genomic_DNA"/>
</dbReference>
<dbReference type="RefSeq" id="WP_193392427.1">
    <property type="nucleotide sequence ID" value="NZ_LNXW01000013.1"/>
</dbReference>
<dbReference type="InterPro" id="IPR010131">
    <property type="entry name" value="MdtP/NodT-like"/>
</dbReference>
<dbReference type="Proteomes" id="UP000054921">
    <property type="component" value="Unassembled WGS sequence"/>
</dbReference>
<dbReference type="PANTHER" id="PTHR30203">
    <property type="entry name" value="OUTER MEMBRANE CATION EFFLUX PROTEIN"/>
    <property type="match status" value="1"/>
</dbReference>
<name>A0A0W0SB03_9GAMM</name>
<comment type="caution">
    <text evidence="2">The sequence shown here is derived from an EMBL/GenBank/DDBJ whole genome shotgun (WGS) entry which is preliminary data.</text>
</comment>
<dbReference type="SUPFAM" id="SSF56954">
    <property type="entry name" value="Outer membrane efflux proteins (OEP)"/>
    <property type="match status" value="1"/>
</dbReference>
<comment type="similarity">
    <text evidence="1">Belongs to the outer membrane factor (OMF) (TC 1.B.17) family.</text>
</comment>
<dbReference type="Gene3D" id="1.20.1600.10">
    <property type="entry name" value="Outer membrane efflux proteins (OEP)"/>
    <property type="match status" value="1"/>
</dbReference>
<dbReference type="Pfam" id="PF02321">
    <property type="entry name" value="OEP"/>
    <property type="match status" value="2"/>
</dbReference>
<sequence length="476" mass="53022">MKIKIILFNLSAILLAGCCKNCLIPEKVNYPKNSRSGIKYIDNKSDLSRVAWWKKLHDPELNQLIMQALTCNDTIKRSYATIEQAQAQLKAAQYAWIPTLDANATGFSGGTWNSHVTPRGQLANNPFFSNLSHMRFRGYYTGFTPKYTVNILNNVYNIKSAKASLAMEQAQAQSTKLGIISQMSGAYFMLLSQREQLAVEKELLRDLGKLHQLEQIRFKKGASNIEVPINIDQQLAQEQSKIPQIESVIAQNENTIRLLLNQNPGPITTHRSVLSLNLNHLIPKSLPSSVLKNRPDIMIALNNLKIAQAQIGMAYSAFFPTIALTSLIGGASIDLRNILKVSTNIWVAQAAASTKIFNASSYEDIKSTKAGFKATYYEYLTTLHSAFADVDDALTNEQKNHLSYVQIQKGYWAAKKAYAVALAQYKAGAKDYRNVINAKINLDRSKLSLIQEKAQLLDSIVQVYDEVAGGYDVASY</sequence>
<dbReference type="AlphaFoldDB" id="A0A0W0SB03"/>
<proteinExistence type="inferred from homology"/>
<protein>
    <submittedName>
        <fullName evidence="2">Outer membrane efflux protein</fullName>
    </submittedName>
</protein>
<evidence type="ECO:0000313" key="3">
    <source>
        <dbReference type="Proteomes" id="UP000054921"/>
    </source>
</evidence>
<dbReference type="InterPro" id="IPR003423">
    <property type="entry name" value="OMP_efflux"/>
</dbReference>
<dbReference type="PROSITE" id="PS51257">
    <property type="entry name" value="PROKAR_LIPOPROTEIN"/>
    <property type="match status" value="1"/>
</dbReference>